<keyword evidence="1" id="KW-1133">Transmembrane helix</keyword>
<keyword evidence="3" id="KW-1185">Reference proteome</keyword>
<dbReference type="EMBL" id="CAJJDO010000021">
    <property type="protein sequence ID" value="CAD8151558.1"/>
    <property type="molecule type" value="Genomic_DNA"/>
</dbReference>
<dbReference type="Proteomes" id="UP000689195">
    <property type="component" value="Unassembled WGS sequence"/>
</dbReference>
<protein>
    <submittedName>
        <fullName evidence="2">Uncharacterized protein</fullName>
    </submittedName>
</protein>
<feature type="transmembrane region" description="Helical" evidence="1">
    <location>
        <begin position="69"/>
        <end position="88"/>
    </location>
</feature>
<evidence type="ECO:0000313" key="2">
    <source>
        <dbReference type="EMBL" id="CAD8151558.1"/>
    </source>
</evidence>
<dbReference type="AlphaFoldDB" id="A0A8S1TI00"/>
<keyword evidence="1" id="KW-0472">Membrane</keyword>
<comment type="caution">
    <text evidence="2">The sequence shown here is derived from an EMBL/GenBank/DDBJ whole genome shotgun (WGS) entry which is preliminary data.</text>
</comment>
<accession>A0A8S1TI00</accession>
<organism evidence="2 3">
    <name type="scientific">Paramecium pentaurelia</name>
    <dbReference type="NCBI Taxonomy" id="43138"/>
    <lineage>
        <taxon>Eukaryota</taxon>
        <taxon>Sar</taxon>
        <taxon>Alveolata</taxon>
        <taxon>Ciliophora</taxon>
        <taxon>Intramacronucleata</taxon>
        <taxon>Oligohymenophorea</taxon>
        <taxon>Peniculida</taxon>
        <taxon>Parameciidae</taxon>
        <taxon>Paramecium</taxon>
    </lineage>
</organism>
<keyword evidence="1" id="KW-0812">Transmembrane</keyword>
<proteinExistence type="predicted"/>
<reference evidence="2" key="1">
    <citation type="submission" date="2021-01" db="EMBL/GenBank/DDBJ databases">
        <authorList>
            <consortium name="Genoscope - CEA"/>
            <person name="William W."/>
        </authorList>
    </citation>
    <scope>NUCLEOTIDE SEQUENCE</scope>
</reference>
<name>A0A8S1TI00_9CILI</name>
<evidence type="ECO:0000313" key="3">
    <source>
        <dbReference type="Proteomes" id="UP000689195"/>
    </source>
</evidence>
<evidence type="ECO:0000256" key="1">
    <source>
        <dbReference type="SAM" id="Phobius"/>
    </source>
</evidence>
<gene>
    <name evidence="2" type="ORF">PPENT_87.1.T0210418</name>
</gene>
<sequence>MIAGILLVDGLQGTVSGALTGMIKQIQFSIKIYLHIQFVVFLLTSFHEYDWGFGNDTKRIWQGLGLSNLILTSLFILSLILQIAHYHVP</sequence>
<dbReference type="OrthoDB" id="293554at2759"/>